<accession>A0A1X0QKK0</accession>
<reference evidence="1 2" key="1">
    <citation type="journal article" date="2017" name="Environ. Microbiol.">
        <title>Decay of the glycolytic pathway and adaptation to intranuclear parasitism within Enterocytozoonidae microsporidia.</title>
        <authorList>
            <person name="Wiredu Boakye D."/>
            <person name="Jaroenlak P."/>
            <person name="Prachumwat A."/>
            <person name="Williams T.A."/>
            <person name="Bateman K.S."/>
            <person name="Itsathitphaisarn O."/>
            <person name="Sritunyalucksana K."/>
            <person name="Paszkiewicz K.H."/>
            <person name="Moore K.A."/>
            <person name="Stentiford G.D."/>
            <person name="Williams B.A."/>
        </authorList>
    </citation>
    <scope>NUCLEOTIDE SEQUENCE [LARGE SCALE GENOMIC DNA]</scope>
    <source>
        <strain evidence="2">canceri</strain>
    </source>
</reference>
<dbReference type="AlphaFoldDB" id="A0A1X0QKK0"/>
<sequence>MNREGENKCNTIIAEEEIISMDKLKAMPDCTFELYEYIKGNLFNTKIVSIIQDLNNYSIVKFIEYSNDKNRSIRNVVTNVLLDKIDKTEDEDDIRLIIENVLFPRLYDVDSGIRLYCLKQIINLIIKKKSNNGIFNLIVNNVTLITNLMNDKRELIRKRSLKILKMLYDKNKNIQILNIDKLLKDKNIQIRTESLKLYMCLFLDGKISEIDLFNILKEDNFNLNSKVCKDVFKKLNIDVNIDDLHRLSKNTSNTFISKIINYNTLLKLFNEYIKESSNCCFNSYFCLFDVIITNFNITNISIMGDLLETCKDNVNNVIKLVDILYKIDNYLEIPNSLINRLNTLILNHIKSKTLLEKYLMLLSKIINDFDIKKYLISLLNINKEYINIIVKYINKQEFISENINYLSNTGKCYYILWLLKDKEYEKIQSVLNLEIELKKDEINILIDFIEYFYDKIKLLNGNTVNIMNEENNLNNLNSILKYVTFKLIEKIRNVNINEYFIDEINCLYLAKLIKIGIFTSECERLFKYIKIDKLIILFKSINMTEELFKGFINCLLNNKTMKVNDIKLLSRLISKETNKLRNKTFVFNTIKNNINQVDLIDNCYIYFINNLTLNECIVLENLLSKCKFKETLLKKITKNSNSTNNNITFI</sequence>
<dbReference type="InterPro" id="IPR016024">
    <property type="entry name" value="ARM-type_fold"/>
</dbReference>
<evidence type="ECO:0000313" key="1">
    <source>
        <dbReference type="EMBL" id="ORE00311.1"/>
    </source>
</evidence>
<comment type="caution">
    <text evidence="1">The sequence shown here is derived from an EMBL/GenBank/DDBJ whole genome shotgun (WGS) entry which is preliminary data.</text>
</comment>
<dbReference type="EMBL" id="LTAI01000036">
    <property type="protein sequence ID" value="ORE00311.1"/>
    <property type="molecule type" value="Genomic_DNA"/>
</dbReference>
<gene>
    <name evidence="1" type="ORF">A0H76_1582</name>
</gene>
<dbReference type="Proteomes" id="UP000192501">
    <property type="component" value="Unassembled WGS sequence"/>
</dbReference>
<dbReference type="VEuPathDB" id="MicrosporidiaDB:A0H76_1582"/>
<proteinExistence type="predicted"/>
<organism evidence="1 2">
    <name type="scientific">Hepatospora eriocheir</name>
    <dbReference type="NCBI Taxonomy" id="1081669"/>
    <lineage>
        <taxon>Eukaryota</taxon>
        <taxon>Fungi</taxon>
        <taxon>Fungi incertae sedis</taxon>
        <taxon>Microsporidia</taxon>
        <taxon>Hepatosporidae</taxon>
        <taxon>Hepatospora</taxon>
    </lineage>
</organism>
<name>A0A1X0QKK0_9MICR</name>
<evidence type="ECO:0000313" key="2">
    <source>
        <dbReference type="Proteomes" id="UP000192501"/>
    </source>
</evidence>
<dbReference type="SUPFAM" id="SSF48371">
    <property type="entry name" value="ARM repeat"/>
    <property type="match status" value="1"/>
</dbReference>
<protein>
    <submittedName>
        <fullName evidence="1">Uncharacterized protein</fullName>
    </submittedName>
</protein>
<dbReference type="VEuPathDB" id="MicrosporidiaDB:HERIO_81"/>